<proteinExistence type="predicted"/>
<dbReference type="EMBL" id="JBHUIR010000045">
    <property type="protein sequence ID" value="MFD2260519.1"/>
    <property type="molecule type" value="Genomic_DNA"/>
</dbReference>
<dbReference type="RefSeq" id="WP_345099539.1">
    <property type="nucleotide sequence ID" value="NZ_BAABGS010000065.1"/>
</dbReference>
<sequence>MSTFLPLPTNVDLQAATPQQIDWLLDNGVAEETILPLLPLRCARGRKAVDGRFEPRADGHSFVAFHETEDVVFWQPRTGELASWNGRAFALGEAAITDAATYSFDGTLNVFPDPLTWLQHKRDGIVIIEWGLTFDRLRHAPRIAVQEELTHQFRRYMRPPMPQVYVFSEERAAA</sequence>
<comment type="caution">
    <text evidence="1">The sequence shown here is derived from an EMBL/GenBank/DDBJ whole genome shotgun (WGS) entry which is preliminary data.</text>
</comment>
<name>A0ABW5DKP2_9HYPH</name>
<protein>
    <submittedName>
        <fullName evidence="1">Uncharacterized protein</fullName>
    </submittedName>
</protein>
<evidence type="ECO:0000313" key="2">
    <source>
        <dbReference type="Proteomes" id="UP001597373"/>
    </source>
</evidence>
<keyword evidence="2" id="KW-1185">Reference proteome</keyword>
<dbReference type="Proteomes" id="UP001597373">
    <property type="component" value="Unassembled WGS sequence"/>
</dbReference>
<gene>
    <name evidence="1" type="ORF">ACFSMZ_12190</name>
</gene>
<evidence type="ECO:0000313" key="1">
    <source>
        <dbReference type="EMBL" id="MFD2260519.1"/>
    </source>
</evidence>
<accession>A0ABW5DKP2</accession>
<reference evidence="2" key="1">
    <citation type="journal article" date="2019" name="Int. J. Syst. Evol. Microbiol.">
        <title>The Global Catalogue of Microorganisms (GCM) 10K type strain sequencing project: providing services to taxonomists for standard genome sequencing and annotation.</title>
        <authorList>
            <consortium name="The Broad Institute Genomics Platform"/>
            <consortium name="The Broad Institute Genome Sequencing Center for Infectious Disease"/>
            <person name="Wu L."/>
            <person name="Ma J."/>
        </authorList>
    </citation>
    <scope>NUCLEOTIDE SEQUENCE [LARGE SCALE GENOMIC DNA]</scope>
    <source>
        <strain evidence="2">KCTC 23707</strain>
    </source>
</reference>
<organism evidence="1 2">
    <name type="scientific">Chelativorans composti</name>
    <dbReference type="NCBI Taxonomy" id="768533"/>
    <lineage>
        <taxon>Bacteria</taxon>
        <taxon>Pseudomonadati</taxon>
        <taxon>Pseudomonadota</taxon>
        <taxon>Alphaproteobacteria</taxon>
        <taxon>Hyphomicrobiales</taxon>
        <taxon>Phyllobacteriaceae</taxon>
        <taxon>Chelativorans</taxon>
    </lineage>
</organism>